<organism evidence="2 3">
    <name type="scientific">Panicum hallii var. hallii</name>
    <dbReference type="NCBI Taxonomy" id="1504633"/>
    <lineage>
        <taxon>Eukaryota</taxon>
        <taxon>Viridiplantae</taxon>
        <taxon>Streptophyta</taxon>
        <taxon>Embryophyta</taxon>
        <taxon>Tracheophyta</taxon>
        <taxon>Spermatophyta</taxon>
        <taxon>Magnoliopsida</taxon>
        <taxon>Liliopsida</taxon>
        <taxon>Poales</taxon>
        <taxon>Poaceae</taxon>
        <taxon>PACMAD clade</taxon>
        <taxon>Panicoideae</taxon>
        <taxon>Panicodae</taxon>
        <taxon>Paniceae</taxon>
        <taxon>Panicinae</taxon>
        <taxon>Panicum</taxon>
        <taxon>Panicum sect. Panicum</taxon>
    </lineage>
</organism>
<dbReference type="OrthoDB" id="681295at2759"/>
<dbReference type="InterPro" id="IPR056623">
    <property type="entry name" value="MLLE_2"/>
</dbReference>
<dbReference type="Gramene" id="PUZ56612">
    <property type="protein sequence ID" value="PUZ56612"/>
    <property type="gene ID" value="GQ55_5G339500"/>
</dbReference>
<dbReference type="Proteomes" id="UP000244336">
    <property type="component" value="Chromosome 5"/>
</dbReference>
<name>A0A2T7DM20_9POAL</name>
<dbReference type="Pfam" id="PF23950">
    <property type="entry name" value="MLLE_2"/>
    <property type="match status" value="1"/>
</dbReference>
<dbReference type="PANTHER" id="PTHR46250">
    <property type="entry name" value="MYB/SANT-LIKE DNA-BINDING DOMAIN PROTEIN-RELATED"/>
    <property type="match status" value="1"/>
</dbReference>
<feature type="domain" description="MLLE-like" evidence="1">
    <location>
        <begin position="46"/>
        <end position="80"/>
    </location>
</feature>
<reference evidence="2 3" key="1">
    <citation type="submission" date="2018-04" db="EMBL/GenBank/DDBJ databases">
        <title>WGS assembly of Panicum hallii var. hallii HAL2.</title>
        <authorList>
            <person name="Lovell J."/>
            <person name="Jenkins J."/>
            <person name="Lowry D."/>
            <person name="Mamidi S."/>
            <person name="Sreedasyam A."/>
            <person name="Weng X."/>
            <person name="Barry K."/>
            <person name="Bonette J."/>
            <person name="Campitelli B."/>
            <person name="Daum C."/>
            <person name="Gordon S."/>
            <person name="Gould B."/>
            <person name="Lipzen A."/>
            <person name="MacQueen A."/>
            <person name="Palacio-Mejia J."/>
            <person name="Plott C."/>
            <person name="Shakirov E."/>
            <person name="Shu S."/>
            <person name="Yoshinaga Y."/>
            <person name="Zane M."/>
            <person name="Rokhsar D."/>
            <person name="Grimwood J."/>
            <person name="Schmutz J."/>
            <person name="Juenger T."/>
        </authorList>
    </citation>
    <scope>NUCLEOTIDE SEQUENCE [LARGE SCALE GENOMIC DNA]</scope>
    <source>
        <strain evidence="3">cv. HAL2</strain>
    </source>
</reference>
<evidence type="ECO:0000259" key="1">
    <source>
        <dbReference type="Pfam" id="PF23950"/>
    </source>
</evidence>
<accession>A0A2T7DM20</accession>
<dbReference type="PANTHER" id="PTHR46250:SF15">
    <property type="entry name" value="OS01G0523800 PROTEIN"/>
    <property type="match status" value="1"/>
</dbReference>
<protein>
    <recommendedName>
        <fullName evidence="1">MLLE-like domain-containing protein</fullName>
    </recommendedName>
</protein>
<dbReference type="AlphaFoldDB" id="A0A2T7DM20"/>
<sequence>MSSDPFFDLARGIRGDLNKASHHFGRMAEAMEKEAKAQEEATQKDQMQVLQENSIAELTRLGFTGSELLQAARCFCKGPESDDDAFCAFRDSHERIHREYDCG</sequence>
<proteinExistence type="predicted"/>
<evidence type="ECO:0000313" key="3">
    <source>
        <dbReference type="Proteomes" id="UP000244336"/>
    </source>
</evidence>
<dbReference type="EMBL" id="CM009753">
    <property type="protein sequence ID" value="PUZ56612.1"/>
    <property type="molecule type" value="Genomic_DNA"/>
</dbReference>
<evidence type="ECO:0000313" key="2">
    <source>
        <dbReference type="EMBL" id="PUZ56612.1"/>
    </source>
</evidence>
<gene>
    <name evidence="2" type="ORF">GQ55_5G339500</name>
</gene>
<keyword evidence="3" id="KW-1185">Reference proteome</keyword>